<evidence type="ECO:0000256" key="1">
    <source>
        <dbReference type="ARBA" id="ARBA00022441"/>
    </source>
</evidence>
<dbReference type="Gene3D" id="2.120.10.80">
    <property type="entry name" value="Kelch-type beta propeller"/>
    <property type="match status" value="2"/>
</dbReference>
<dbReference type="SMART" id="SM00612">
    <property type="entry name" value="Kelch"/>
    <property type="match status" value="4"/>
</dbReference>
<evidence type="ECO:0000313" key="4">
    <source>
        <dbReference type="EMBL" id="CAE1330969.1"/>
    </source>
</evidence>
<dbReference type="AlphaFoldDB" id="A0A812EVH8"/>
<evidence type="ECO:0000313" key="5">
    <source>
        <dbReference type="Proteomes" id="UP000597762"/>
    </source>
</evidence>
<feature type="domain" description="Attractin/MKLN-like beta-propeller" evidence="3">
    <location>
        <begin position="75"/>
        <end position="290"/>
    </location>
</feature>
<dbReference type="PANTHER" id="PTHR46260:SF3">
    <property type="entry name" value="RING-TYPE DOMAIN-CONTAINING PROTEIN"/>
    <property type="match status" value="1"/>
</dbReference>
<dbReference type="InterPro" id="IPR056737">
    <property type="entry name" value="Beta-prop_ATRN-MKLN-like"/>
</dbReference>
<organism evidence="4 5">
    <name type="scientific">Acanthosepion pharaonis</name>
    <name type="common">Pharaoh cuttlefish</name>
    <name type="synonym">Sepia pharaonis</name>
    <dbReference type="NCBI Taxonomy" id="158019"/>
    <lineage>
        <taxon>Eukaryota</taxon>
        <taxon>Metazoa</taxon>
        <taxon>Spiralia</taxon>
        <taxon>Lophotrochozoa</taxon>
        <taxon>Mollusca</taxon>
        <taxon>Cephalopoda</taxon>
        <taxon>Coleoidea</taxon>
        <taxon>Decapodiformes</taxon>
        <taxon>Sepiida</taxon>
        <taxon>Sepiina</taxon>
        <taxon>Sepiidae</taxon>
        <taxon>Acanthosepion</taxon>
    </lineage>
</organism>
<dbReference type="Proteomes" id="UP000597762">
    <property type="component" value="Unassembled WGS sequence"/>
</dbReference>
<keyword evidence="1" id="KW-0880">Kelch repeat</keyword>
<accession>A0A812EVH8</accession>
<dbReference type="OrthoDB" id="8185403at2759"/>
<evidence type="ECO:0000256" key="2">
    <source>
        <dbReference type="ARBA" id="ARBA00022737"/>
    </source>
</evidence>
<gene>
    <name evidence="4" type="ORF">SPHA_80237</name>
</gene>
<dbReference type="InterPro" id="IPR051746">
    <property type="entry name" value="Kelch_domain_containing_8"/>
</dbReference>
<dbReference type="EMBL" id="CAHIKZ030005595">
    <property type="protein sequence ID" value="CAE1330969.1"/>
    <property type="molecule type" value="Genomic_DNA"/>
</dbReference>
<protein>
    <recommendedName>
        <fullName evidence="3">Attractin/MKLN-like beta-propeller domain-containing protein</fullName>
    </recommendedName>
</protein>
<keyword evidence="5" id="KW-1185">Reference proteome</keyword>
<name>A0A812EVH8_ACAPH</name>
<dbReference type="PANTHER" id="PTHR46260">
    <property type="entry name" value="RING-TYPE DOMAIN-CONTAINING PROTEIN"/>
    <property type="match status" value="1"/>
</dbReference>
<dbReference type="InterPro" id="IPR015915">
    <property type="entry name" value="Kelch-typ_b-propeller"/>
</dbReference>
<proteinExistence type="predicted"/>
<keyword evidence="2" id="KW-0677">Repeat</keyword>
<dbReference type="InterPro" id="IPR006652">
    <property type="entry name" value="Kelch_1"/>
</dbReference>
<dbReference type="SUPFAM" id="SSF117281">
    <property type="entry name" value="Kelch motif"/>
    <property type="match status" value="1"/>
</dbReference>
<reference evidence="4" key="1">
    <citation type="submission" date="2021-01" db="EMBL/GenBank/DDBJ databases">
        <authorList>
            <person name="Li R."/>
            <person name="Bekaert M."/>
        </authorList>
    </citation>
    <scope>NUCLEOTIDE SEQUENCE</scope>
    <source>
        <strain evidence="4">Farmed</strain>
    </source>
</reference>
<dbReference type="Pfam" id="PF24981">
    <property type="entry name" value="Beta-prop_ATRN-LZTR1"/>
    <property type="match status" value="1"/>
</dbReference>
<comment type="caution">
    <text evidence="4">The sequence shown here is derived from an EMBL/GenBank/DDBJ whole genome shotgun (WGS) entry which is preliminary data.</text>
</comment>
<sequence length="308" mass="34413">MFFFFMVCIRRHKNLQWFSINLLTTYLSFDGRIKFKSSTVVRDEMHVMSRNYLNMFLYQQPGFIFINCRIGAKGIPTKRAGAAAVAVGNKIVVLGGVSVTQKPLDSVEIYDVETNTWTAGESMRESLLGIPAVVYEDQVLVTGGMSADGNPRNYFMSYNLKTNMWKSLPPMPTERYATFAFLIDNQLYITGGRQGKLPVDAFEKYDFSSKTWEKLPNIPSKRVFALYASNNTHIFSVGGLKQKAEEGFSDTLECYDITENAWIVGPSMPTKRGDFAIGMVDGKLVCAGGFALIRGGIDSIHLSLSLDD</sequence>
<evidence type="ECO:0000259" key="3">
    <source>
        <dbReference type="Pfam" id="PF24981"/>
    </source>
</evidence>